<feature type="domain" description="Luciferase-like" evidence="9">
    <location>
        <begin position="32"/>
        <end position="354"/>
    </location>
</feature>
<evidence type="ECO:0000256" key="2">
    <source>
        <dbReference type="ARBA" id="ARBA00012113"/>
    </source>
</evidence>
<dbReference type="SUPFAM" id="SSF51679">
    <property type="entry name" value="Bacterial luciferase-like"/>
    <property type="match status" value="1"/>
</dbReference>
<gene>
    <name evidence="7 10" type="primary">ssuD</name>
    <name evidence="10" type="ORF">RHSP_29800</name>
</gene>
<accession>N6U9P5</accession>
<proteinExistence type="inferred from homology"/>
<dbReference type="EMBL" id="AQHN01000010">
    <property type="protein sequence ID" value="ENN89279.1"/>
    <property type="molecule type" value="Genomic_DNA"/>
</dbReference>
<evidence type="ECO:0000256" key="5">
    <source>
        <dbReference type="ARBA" id="ARBA00023002"/>
    </source>
</evidence>
<dbReference type="NCBIfam" id="TIGR03565">
    <property type="entry name" value="alk_sulf_monoox"/>
    <property type="match status" value="1"/>
</dbReference>
<comment type="caution">
    <text evidence="10">The sequence shown here is derived from an EMBL/GenBank/DDBJ whole genome shotgun (WGS) entry which is preliminary data.</text>
</comment>
<dbReference type="HAMAP" id="MF_01229">
    <property type="entry name" value="Alkanesulf_monooxygen"/>
    <property type="match status" value="1"/>
</dbReference>
<keyword evidence="4 7" id="KW-0288">FMN</keyword>
<keyword evidence="11" id="KW-1185">Reference proteome</keyword>
<comment type="catalytic activity">
    <reaction evidence="7">
        <text>an alkanesulfonate + FMNH2 + O2 = an aldehyde + FMN + sulfite + H2O + 2 H(+)</text>
        <dbReference type="Rhea" id="RHEA:23064"/>
        <dbReference type="ChEBI" id="CHEBI:15377"/>
        <dbReference type="ChEBI" id="CHEBI:15378"/>
        <dbReference type="ChEBI" id="CHEBI:15379"/>
        <dbReference type="ChEBI" id="CHEBI:17359"/>
        <dbReference type="ChEBI" id="CHEBI:17478"/>
        <dbReference type="ChEBI" id="CHEBI:57618"/>
        <dbReference type="ChEBI" id="CHEBI:58210"/>
        <dbReference type="ChEBI" id="CHEBI:134249"/>
        <dbReference type="EC" id="1.14.14.5"/>
    </reaction>
</comment>
<evidence type="ECO:0000256" key="4">
    <source>
        <dbReference type="ARBA" id="ARBA00022643"/>
    </source>
</evidence>
<evidence type="ECO:0000256" key="7">
    <source>
        <dbReference type="HAMAP-Rule" id="MF_01229"/>
    </source>
</evidence>
<dbReference type="PATRIC" id="fig|363754.4.peg.790"/>
<keyword evidence="6 7" id="KW-0503">Monooxygenase</keyword>
<keyword evidence="5 7" id="KW-0560">Oxidoreductase</keyword>
<comment type="similarity">
    <text evidence="1 7">Belongs to the SsuD family.</text>
</comment>
<dbReference type="InterPro" id="IPR036661">
    <property type="entry name" value="Luciferase-like_sf"/>
</dbReference>
<dbReference type="InterPro" id="IPR011251">
    <property type="entry name" value="Luciferase-like_dom"/>
</dbReference>
<evidence type="ECO:0000313" key="10">
    <source>
        <dbReference type="EMBL" id="ENN89279.1"/>
    </source>
</evidence>
<sequence length="414" mass="44870">MSLSGSDIGSGSRQRASRRQEHFMTATEKTIDFLWFIPTSGDGTYLGTTELNRGPEIGYLQQIAQAVDRLGYSGVLLPTGVSCEESFVTAAALSAHTQKLKFLVAIRPGTASPAYYARLASTLDRVSNGRVLLNIVVGGSPAELAGDGIHLEHDERYAHADEFFHVWEELLEKGASTFEGKYIKATNARLGLPPVQAPRPPLYFGGSSDAGIDFSVGRVDKYLTWGEPPAQVAEKIEKVRAAAAKRGREVSFGIRLHFIVRQTDEEAWAAADRLISKLDDETIREAQEQFVTQSDSVGQKRMAALHGGRRDKLEVSPNLWAGVGLVRAGAGTALVGSPKTVAARLREYQELGIETVIGSGYPHLEEAYRVAELLFPELGLNQEQQRAGFRNEFGAKQIFAGGSHGGNLKVVSGS</sequence>
<dbReference type="PANTHER" id="PTHR42847">
    <property type="entry name" value="ALKANESULFONATE MONOOXYGENASE"/>
    <property type="match status" value="1"/>
</dbReference>
<dbReference type="Gene3D" id="3.20.20.30">
    <property type="entry name" value="Luciferase-like domain"/>
    <property type="match status" value="1"/>
</dbReference>
<dbReference type="Pfam" id="PF00296">
    <property type="entry name" value="Bac_luciferase"/>
    <property type="match status" value="1"/>
</dbReference>
<evidence type="ECO:0000259" key="9">
    <source>
        <dbReference type="Pfam" id="PF00296"/>
    </source>
</evidence>
<dbReference type="Proteomes" id="UP000012429">
    <property type="component" value="Unassembled WGS sequence"/>
</dbReference>
<evidence type="ECO:0000256" key="1">
    <source>
        <dbReference type="ARBA" id="ARBA00007044"/>
    </source>
</evidence>
<name>N6U9P5_9HYPH</name>
<dbReference type="InterPro" id="IPR050172">
    <property type="entry name" value="SsuD_RutA_monooxygenase"/>
</dbReference>
<evidence type="ECO:0000256" key="3">
    <source>
        <dbReference type="ARBA" id="ARBA00022630"/>
    </source>
</evidence>
<dbReference type="CDD" id="cd01094">
    <property type="entry name" value="Alkanesulfonate_monoxygenase"/>
    <property type="match status" value="1"/>
</dbReference>
<protein>
    <recommendedName>
        <fullName evidence="2 7">Alkanesulfonate monooxygenase</fullName>
        <ecNumber evidence="2 7">1.14.14.5</ecNumber>
    </recommendedName>
    <alternativeName>
        <fullName evidence="7">FMNH2-dependent aliphatic sulfonate monooxygenase</fullName>
    </alternativeName>
</protein>
<dbReference type="STRING" id="363754.RHSP_29800"/>
<dbReference type="GO" id="GO:0046306">
    <property type="term" value="P:alkanesulfonate catabolic process"/>
    <property type="evidence" value="ECO:0007669"/>
    <property type="project" value="TreeGrafter"/>
</dbReference>
<dbReference type="NCBIfam" id="NF001939">
    <property type="entry name" value="PRK00719.1"/>
    <property type="match status" value="1"/>
</dbReference>
<dbReference type="EC" id="1.14.14.5" evidence="2 7"/>
<evidence type="ECO:0000313" key="11">
    <source>
        <dbReference type="Proteomes" id="UP000012429"/>
    </source>
</evidence>
<comment type="function">
    <text evidence="7">Catalyzes the desulfonation of aliphatic sulfonates.</text>
</comment>
<feature type="region of interest" description="Disordered" evidence="8">
    <location>
        <begin position="1"/>
        <end position="20"/>
    </location>
</feature>
<reference evidence="10 11" key="1">
    <citation type="journal article" date="2012" name="BMC Genomics">
        <title>Genomic basis of broad host range and environmental adaptability of Rhizobium tropici CIAT 899 and Rhizobium sp. PRF 81 which are used in inoculants for common bean (Phaseolus vulgaris L.).</title>
        <authorList>
            <person name="Ormeno-Orrillo E."/>
            <person name="Menna P."/>
            <person name="Almeida L.G."/>
            <person name="Ollero F.J."/>
            <person name="Nicolas M.F."/>
            <person name="Pains Rodrigues E."/>
            <person name="Shigueyoshi Nakatani A."/>
            <person name="Silva Batista J.S."/>
            <person name="Oliveira Chueire L.M."/>
            <person name="Souza R.C."/>
            <person name="Ribeiro Vasconcelos A.T."/>
            <person name="Megias M."/>
            <person name="Hungria M."/>
            <person name="Martinez-Romero E."/>
        </authorList>
    </citation>
    <scope>NUCLEOTIDE SEQUENCE [LARGE SCALE GENOMIC DNA]</scope>
    <source>
        <strain evidence="10 11">PRF 81</strain>
    </source>
</reference>
<organism evidence="10 11">
    <name type="scientific">Rhizobium freirei PRF 81</name>
    <dbReference type="NCBI Taxonomy" id="363754"/>
    <lineage>
        <taxon>Bacteria</taxon>
        <taxon>Pseudomonadati</taxon>
        <taxon>Pseudomonadota</taxon>
        <taxon>Alphaproteobacteria</taxon>
        <taxon>Hyphomicrobiales</taxon>
        <taxon>Rhizobiaceae</taxon>
        <taxon>Rhizobium/Agrobacterium group</taxon>
        <taxon>Rhizobium</taxon>
    </lineage>
</organism>
<dbReference type="PANTHER" id="PTHR42847:SF4">
    <property type="entry name" value="ALKANESULFONATE MONOOXYGENASE-RELATED"/>
    <property type="match status" value="1"/>
</dbReference>
<evidence type="ECO:0000256" key="8">
    <source>
        <dbReference type="SAM" id="MobiDB-lite"/>
    </source>
</evidence>
<dbReference type="AlphaFoldDB" id="N6U9P5"/>
<dbReference type="GO" id="GO:0008726">
    <property type="term" value="F:alkanesulfonate monooxygenase activity"/>
    <property type="evidence" value="ECO:0007669"/>
    <property type="project" value="UniProtKB-UniRule"/>
</dbReference>
<keyword evidence="3 7" id="KW-0285">Flavoprotein</keyword>
<dbReference type="InterPro" id="IPR019911">
    <property type="entry name" value="Alkanesulphonate_mOase_FMN-dep"/>
</dbReference>
<evidence type="ECO:0000256" key="6">
    <source>
        <dbReference type="ARBA" id="ARBA00023033"/>
    </source>
</evidence>